<dbReference type="Gene3D" id="3.40.50.300">
    <property type="entry name" value="P-loop containing nucleotide triphosphate hydrolases"/>
    <property type="match status" value="1"/>
</dbReference>
<dbReference type="RefSeq" id="WP_098177847.1">
    <property type="nucleotide sequence ID" value="NZ_NUEQ01000112.1"/>
</dbReference>
<organism evidence="1 2">
    <name type="scientific">Peribacillus butanolivorans</name>
    <dbReference type="NCBI Taxonomy" id="421767"/>
    <lineage>
        <taxon>Bacteria</taxon>
        <taxon>Bacillati</taxon>
        <taxon>Bacillota</taxon>
        <taxon>Bacilli</taxon>
        <taxon>Bacillales</taxon>
        <taxon>Bacillaceae</taxon>
        <taxon>Peribacillus</taxon>
    </lineage>
</organism>
<dbReference type="SUPFAM" id="SSF53795">
    <property type="entry name" value="PEP carboxykinase-like"/>
    <property type="match status" value="1"/>
</dbReference>
<protein>
    <submittedName>
        <fullName evidence="1">Aldolase</fullName>
    </submittedName>
</protein>
<evidence type="ECO:0000313" key="2">
    <source>
        <dbReference type="Proteomes" id="UP000220106"/>
    </source>
</evidence>
<proteinExistence type="predicted"/>
<comment type="caution">
    <text evidence="1">The sequence shown here is derived from an EMBL/GenBank/DDBJ whole genome shotgun (WGS) entry which is preliminary data.</text>
</comment>
<name>A0AAX0RUV2_9BACI</name>
<reference evidence="1 2" key="1">
    <citation type="submission" date="2017-09" db="EMBL/GenBank/DDBJ databases">
        <title>Large-scale bioinformatics analysis of Bacillus genomes uncovers conserved roles of natural products in bacterial physiology.</title>
        <authorList>
            <consortium name="Agbiome Team Llc"/>
            <person name="Bleich R.M."/>
            <person name="Kirk G.J."/>
            <person name="Santa Maria K.C."/>
            <person name="Allen S.E."/>
            <person name="Farag S."/>
            <person name="Shank E.A."/>
            <person name="Bowers A."/>
        </authorList>
    </citation>
    <scope>NUCLEOTIDE SEQUENCE [LARGE SCALE GENOMIC DNA]</scope>
    <source>
        <strain evidence="1 2">AFS003229</strain>
    </source>
</reference>
<dbReference type="EMBL" id="NUEQ01000112">
    <property type="protein sequence ID" value="PEJ25966.1"/>
    <property type="molecule type" value="Genomic_DNA"/>
</dbReference>
<dbReference type="InterPro" id="IPR027417">
    <property type="entry name" value="P-loop_NTPase"/>
</dbReference>
<evidence type="ECO:0000313" key="1">
    <source>
        <dbReference type="EMBL" id="PEJ25966.1"/>
    </source>
</evidence>
<accession>A0AAX0RUV2</accession>
<gene>
    <name evidence="1" type="ORF">CN689_25295</name>
</gene>
<sequence>MVEIVQNLGYRAFGLNLFSEIPLPEVPRFGISKDLTDVEIEYGDLSELWEKQVLLPKQKYVVENHMVMFQVPGIAIFKIQEGKKITVSPISNSDEDHIRLYILGTCMGIILLQKKVIPLHGSAVNINERAYAFVGDSGAGKSTLAAAFLKEGFQLLSDDILPISLSKENIPFITPTYPQQKLWQESLNAFGMDNLDYQPLFERETKYAIPITSSFSNEPLPLVGVFELVKTEHGEVTIQKINQLERFRTLFCHTYRNFLVPRLGLMEWHFMESVNILNKIHMYQLHRPNTGFTVNHLVSQILENINEEDSLF</sequence>
<dbReference type="AlphaFoldDB" id="A0AAX0RUV2"/>
<dbReference type="Proteomes" id="UP000220106">
    <property type="component" value="Unassembled WGS sequence"/>
</dbReference>